<keyword evidence="7" id="KW-0175">Coiled coil</keyword>
<name>D7KBY0_ARALL</name>
<evidence type="ECO:0000313" key="10">
    <source>
        <dbReference type="EMBL" id="EFH67651.1"/>
    </source>
</evidence>
<feature type="compositionally biased region" description="Polar residues" evidence="8">
    <location>
        <begin position="35"/>
        <end position="49"/>
    </location>
</feature>
<dbReference type="eggNOG" id="KOG2577">
    <property type="taxonomic scope" value="Eukaryota"/>
</dbReference>
<evidence type="ECO:0000256" key="3">
    <source>
        <dbReference type="ARBA" id="ARBA00023125"/>
    </source>
</evidence>
<feature type="coiled-coil region" evidence="7">
    <location>
        <begin position="225"/>
        <end position="262"/>
    </location>
</feature>
<evidence type="ECO:0000256" key="6">
    <source>
        <dbReference type="RuleBase" id="RU003796"/>
    </source>
</evidence>
<evidence type="ECO:0000256" key="8">
    <source>
        <dbReference type="SAM" id="MobiDB-lite"/>
    </source>
</evidence>
<dbReference type="InterPro" id="IPR032198">
    <property type="entry name" value="E2F_CC-MB"/>
</dbReference>
<evidence type="ECO:0000313" key="11">
    <source>
        <dbReference type="Proteomes" id="UP000008694"/>
    </source>
</evidence>
<dbReference type="HOGENOM" id="CLU_032091_3_1_1"/>
<evidence type="ECO:0000259" key="9">
    <source>
        <dbReference type="SMART" id="SM01372"/>
    </source>
</evidence>
<dbReference type="InterPro" id="IPR037241">
    <property type="entry name" value="E2F-DP_heterodim"/>
</dbReference>
<evidence type="ECO:0000256" key="2">
    <source>
        <dbReference type="ARBA" id="ARBA00023015"/>
    </source>
</evidence>
<dbReference type="EMBL" id="GL348713">
    <property type="protein sequence ID" value="EFH67651.1"/>
    <property type="molecule type" value="Genomic_DNA"/>
</dbReference>
<dbReference type="SUPFAM" id="SSF144074">
    <property type="entry name" value="E2F-DP heterodimerization region"/>
    <property type="match status" value="1"/>
</dbReference>
<dbReference type="InterPro" id="IPR003316">
    <property type="entry name" value="E2F_WHTH_DNA-bd_dom"/>
</dbReference>
<gene>
    <name evidence="10" type="ORF">ARALYDRAFT_314229</name>
</gene>
<reference evidence="11" key="1">
    <citation type="journal article" date="2011" name="Nat. Genet.">
        <title>The Arabidopsis lyrata genome sequence and the basis of rapid genome size change.</title>
        <authorList>
            <person name="Hu T.T."/>
            <person name="Pattyn P."/>
            <person name="Bakker E.G."/>
            <person name="Cao J."/>
            <person name="Cheng J.-F."/>
            <person name="Clark R.M."/>
            <person name="Fahlgren N."/>
            <person name="Fawcett J.A."/>
            <person name="Grimwood J."/>
            <person name="Gundlach H."/>
            <person name="Haberer G."/>
            <person name="Hollister J.D."/>
            <person name="Ossowski S."/>
            <person name="Ottilar R.P."/>
            <person name="Salamov A.A."/>
            <person name="Schneeberger K."/>
            <person name="Spannagl M."/>
            <person name="Wang X."/>
            <person name="Yang L."/>
            <person name="Nasrallah M.E."/>
            <person name="Bergelson J."/>
            <person name="Carrington J.C."/>
            <person name="Gaut B.S."/>
            <person name="Schmutz J."/>
            <person name="Mayer K.F.X."/>
            <person name="Van de Peer Y."/>
            <person name="Grigoriev I.V."/>
            <person name="Nordborg M."/>
            <person name="Weigel D."/>
            <person name="Guo Y.-L."/>
        </authorList>
    </citation>
    <scope>NUCLEOTIDE SEQUENCE [LARGE SCALE GENOMIC DNA]</scope>
    <source>
        <strain evidence="11">cv. MN47</strain>
    </source>
</reference>
<dbReference type="GO" id="GO:0000978">
    <property type="term" value="F:RNA polymerase II cis-regulatory region sequence-specific DNA binding"/>
    <property type="evidence" value="ECO:0007669"/>
    <property type="project" value="InterPro"/>
</dbReference>
<dbReference type="PANTHER" id="PTHR12081">
    <property type="entry name" value="TRANSCRIPTION FACTOR E2F"/>
    <property type="match status" value="1"/>
</dbReference>
<evidence type="ECO:0000256" key="5">
    <source>
        <dbReference type="ARBA" id="ARBA00023306"/>
    </source>
</evidence>
<evidence type="ECO:0000256" key="7">
    <source>
        <dbReference type="SAM" id="Coils"/>
    </source>
</evidence>
<dbReference type="STRING" id="81972.D7KBY0"/>
<feature type="region of interest" description="Disordered" evidence="8">
    <location>
        <begin position="128"/>
        <end position="147"/>
    </location>
</feature>
<dbReference type="Gramene" id="fgenesh1_pm.C_scaffold_1003009">
    <property type="protein sequence ID" value="fgenesh1_pm.C_scaffold_1003009"/>
    <property type="gene ID" value="fgenesh1_pm.C_scaffold_1003009"/>
</dbReference>
<keyword evidence="11" id="KW-1185">Reference proteome</keyword>
<comment type="subcellular location">
    <subcellularLocation>
        <location evidence="6">Nucleus</location>
    </subcellularLocation>
</comment>
<dbReference type="SUPFAM" id="SSF46785">
    <property type="entry name" value="Winged helix' DNA-binding domain"/>
    <property type="match status" value="1"/>
</dbReference>
<dbReference type="AlphaFoldDB" id="D7KBY0"/>
<protein>
    <submittedName>
        <fullName evidence="10">T2E6.2</fullName>
    </submittedName>
</protein>
<dbReference type="FunFam" id="1.10.10.10:FF:000008">
    <property type="entry name" value="E2F transcription factor 1"/>
    <property type="match status" value="1"/>
</dbReference>
<dbReference type="InterPro" id="IPR036388">
    <property type="entry name" value="WH-like_DNA-bd_sf"/>
</dbReference>
<feature type="compositionally biased region" description="Basic and acidic residues" evidence="8">
    <location>
        <begin position="362"/>
        <end position="372"/>
    </location>
</feature>
<dbReference type="SMART" id="SM01372">
    <property type="entry name" value="E2F_TDP"/>
    <property type="match status" value="1"/>
</dbReference>
<proteinExistence type="inferred from homology"/>
<dbReference type="InterPro" id="IPR015633">
    <property type="entry name" value="E2F"/>
</dbReference>
<feature type="region of interest" description="Disordered" evidence="8">
    <location>
        <begin position="351"/>
        <end position="383"/>
    </location>
</feature>
<dbReference type="GO" id="GO:0090575">
    <property type="term" value="C:RNA polymerase II transcription regulator complex"/>
    <property type="evidence" value="ECO:0007669"/>
    <property type="project" value="TreeGrafter"/>
</dbReference>
<dbReference type="GO" id="GO:0000981">
    <property type="term" value="F:DNA-binding transcription factor activity, RNA polymerase II-specific"/>
    <property type="evidence" value="ECO:0007669"/>
    <property type="project" value="TreeGrafter"/>
</dbReference>
<organism evidence="11">
    <name type="scientific">Arabidopsis lyrata subsp. lyrata</name>
    <name type="common">Lyre-leaved rock-cress</name>
    <dbReference type="NCBI Taxonomy" id="81972"/>
    <lineage>
        <taxon>Eukaryota</taxon>
        <taxon>Viridiplantae</taxon>
        <taxon>Streptophyta</taxon>
        <taxon>Embryophyta</taxon>
        <taxon>Tracheophyta</taxon>
        <taxon>Spermatophyta</taxon>
        <taxon>Magnoliopsida</taxon>
        <taxon>eudicotyledons</taxon>
        <taxon>Gunneridae</taxon>
        <taxon>Pentapetalae</taxon>
        <taxon>rosids</taxon>
        <taxon>malvids</taxon>
        <taxon>Brassicales</taxon>
        <taxon>Brassicaceae</taxon>
        <taxon>Camelineae</taxon>
        <taxon>Arabidopsis</taxon>
    </lineage>
</organism>
<accession>D7KBY0</accession>
<dbReference type="GO" id="GO:0046983">
    <property type="term" value="F:protein dimerization activity"/>
    <property type="evidence" value="ECO:0007669"/>
    <property type="project" value="InterPro"/>
</dbReference>
<feature type="compositionally biased region" description="Low complexity" evidence="8">
    <location>
        <begin position="50"/>
        <end position="66"/>
    </location>
</feature>
<keyword evidence="5" id="KW-0131">Cell cycle</keyword>
<keyword evidence="3 6" id="KW-0238">DNA-binding</keyword>
<feature type="domain" description="E2F/DP family winged-helix DNA-binding" evidence="9">
    <location>
        <begin position="154"/>
        <end position="219"/>
    </location>
</feature>
<sequence length="415" mass="46921">MAATSNSGEDPTLSYHHHRSPFRFELLQSISSSDPRYSSLTPSSTNRPFSVSQSLPNSQQSPLISSHWDDSYSQITQKVQKSRKNHRIQLGSIANMAGESIDIAKVIVKQESSPQDIKRVYNKSKGTKQLKAGKRMANGEAQNGGLNGTSINCRYDSSLGLLTKKFVKLIQEAEDGTLDLNYCADVLEVQKRRIYDITNVLEGIGLIEKTTKNHIRWKGADNLGQRDLGDQIARLKSEVESMQSEESRLDDLIRERQEALRSLEEDEYCRRYMFMTEEDITSLPRFQNQTLLAIKAPTASYIEVPDPDEMRFPQRQYRMVIRSRMGPIDVYLLRYLATHSTLLFITGNKHGRSKYKGNSGESSDKLGHESDQKAPSGVDTPSLKIVTSDTDLKADYWFESDAEVSLTDLWSNFSS</sequence>
<dbReference type="PANTHER" id="PTHR12081:SF51">
    <property type="entry name" value="TRANSCRIPTION FACTOR E2FC"/>
    <property type="match status" value="1"/>
</dbReference>
<keyword evidence="4 6" id="KW-0804">Transcription</keyword>
<dbReference type="Pfam" id="PF16421">
    <property type="entry name" value="E2F_CC-MB"/>
    <property type="match status" value="1"/>
</dbReference>
<dbReference type="InterPro" id="IPR036390">
    <property type="entry name" value="WH_DNA-bd_sf"/>
</dbReference>
<comment type="similarity">
    <text evidence="1 6">Belongs to the E2F/DP family.</text>
</comment>
<keyword evidence="6" id="KW-0539">Nucleus</keyword>
<dbReference type="Proteomes" id="UP000008694">
    <property type="component" value="Unassembled WGS sequence"/>
</dbReference>
<evidence type="ECO:0000256" key="1">
    <source>
        <dbReference type="ARBA" id="ARBA00010940"/>
    </source>
</evidence>
<dbReference type="Gene3D" id="1.10.10.10">
    <property type="entry name" value="Winged helix-like DNA-binding domain superfamily/Winged helix DNA-binding domain"/>
    <property type="match status" value="1"/>
</dbReference>
<feature type="region of interest" description="Disordered" evidence="8">
    <location>
        <begin position="35"/>
        <end position="66"/>
    </location>
</feature>
<keyword evidence="2 6" id="KW-0805">Transcription regulation</keyword>
<dbReference type="Gene3D" id="6.10.250.540">
    <property type="match status" value="1"/>
</dbReference>
<dbReference type="Pfam" id="PF02319">
    <property type="entry name" value="WHD_E2F_TDP"/>
    <property type="match status" value="1"/>
</dbReference>
<dbReference type="CDD" id="cd14660">
    <property type="entry name" value="E2F_DD"/>
    <property type="match status" value="1"/>
</dbReference>
<evidence type="ECO:0000256" key="4">
    <source>
        <dbReference type="ARBA" id="ARBA00023163"/>
    </source>
</evidence>